<dbReference type="CDD" id="cd01038">
    <property type="entry name" value="Endonuclease_DUF559"/>
    <property type="match status" value="1"/>
</dbReference>
<name>A0A6B2H3S5_9BACT</name>
<evidence type="ECO:0000313" key="3">
    <source>
        <dbReference type="Proteomes" id="UP000478546"/>
    </source>
</evidence>
<dbReference type="RefSeq" id="WP_162347140.1">
    <property type="nucleotide sequence ID" value="NZ_JAAEAA010000019.1"/>
</dbReference>
<dbReference type="Gene3D" id="3.40.960.10">
    <property type="entry name" value="VSR Endonuclease"/>
    <property type="match status" value="1"/>
</dbReference>
<reference evidence="2 3" key="1">
    <citation type="submission" date="2020-01" db="EMBL/GenBank/DDBJ databases">
        <authorList>
            <person name="Kim M.K."/>
        </authorList>
    </citation>
    <scope>NUCLEOTIDE SEQUENCE [LARGE SCALE GENOMIC DNA]</scope>
    <source>
        <strain evidence="2 3">BT213</strain>
    </source>
</reference>
<dbReference type="Proteomes" id="UP000478546">
    <property type="component" value="Unassembled WGS sequence"/>
</dbReference>
<dbReference type="InterPro" id="IPR047216">
    <property type="entry name" value="Endonuclease_DUF559_bact"/>
</dbReference>
<comment type="caution">
    <text evidence="2">The sequence shown here is derived from an EMBL/GenBank/DDBJ whole genome shotgun (WGS) entry which is preliminary data.</text>
</comment>
<dbReference type="AlphaFoldDB" id="A0A6B2H3S5"/>
<dbReference type="InterPro" id="IPR007569">
    <property type="entry name" value="DUF559"/>
</dbReference>
<sequence>MRKDQLHSLPHLKEKRTVLRNSMTFAEEVLWQELRSWKLAGRKFRRQHSIENFIVDFYCATERLVIEVDGSVHDTPEASANDKLRDETLKNWNYTVLRFRNYEVLENITAVKNVIISYFKNSPSCF</sequence>
<dbReference type="Pfam" id="PF04480">
    <property type="entry name" value="DUF559"/>
    <property type="match status" value="1"/>
</dbReference>
<proteinExistence type="predicted"/>
<organism evidence="2 3">
    <name type="scientific">Pontibacter fetidus</name>
    <dbReference type="NCBI Taxonomy" id="2700082"/>
    <lineage>
        <taxon>Bacteria</taxon>
        <taxon>Pseudomonadati</taxon>
        <taxon>Bacteroidota</taxon>
        <taxon>Cytophagia</taxon>
        <taxon>Cytophagales</taxon>
        <taxon>Hymenobacteraceae</taxon>
        <taxon>Pontibacter</taxon>
    </lineage>
</organism>
<dbReference type="SUPFAM" id="SSF52980">
    <property type="entry name" value="Restriction endonuclease-like"/>
    <property type="match status" value="1"/>
</dbReference>
<dbReference type="EMBL" id="JAAEAA010000019">
    <property type="protein sequence ID" value="NDK57081.1"/>
    <property type="molecule type" value="Genomic_DNA"/>
</dbReference>
<evidence type="ECO:0000313" key="2">
    <source>
        <dbReference type="EMBL" id="NDK57081.1"/>
    </source>
</evidence>
<gene>
    <name evidence="2" type="ORF">GWO68_14235</name>
</gene>
<keyword evidence="2" id="KW-0378">Hydrolase</keyword>
<accession>A0A6B2H3S5</accession>
<dbReference type="InterPro" id="IPR011335">
    <property type="entry name" value="Restrct_endonuc-II-like"/>
</dbReference>
<dbReference type="GO" id="GO:0004519">
    <property type="term" value="F:endonuclease activity"/>
    <property type="evidence" value="ECO:0007669"/>
    <property type="project" value="UniProtKB-KW"/>
</dbReference>
<keyword evidence="3" id="KW-1185">Reference proteome</keyword>
<keyword evidence="2" id="KW-0255">Endonuclease</keyword>
<dbReference type="PANTHER" id="PTHR38590">
    <property type="entry name" value="BLL0828 PROTEIN"/>
    <property type="match status" value="1"/>
</dbReference>
<feature type="domain" description="DUF559" evidence="1">
    <location>
        <begin position="13"/>
        <end position="117"/>
    </location>
</feature>
<dbReference type="PANTHER" id="PTHR38590:SF1">
    <property type="entry name" value="BLL0828 PROTEIN"/>
    <property type="match status" value="1"/>
</dbReference>
<evidence type="ECO:0000259" key="1">
    <source>
        <dbReference type="Pfam" id="PF04480"/>
    </source>
</evidence>
<protein>
    <submittedName>
        <fullName evidence="2">Endonuclease domain-containing protein</fullName>
    </submittedName>
</protein>
<keyword evidence="2" id="KW-0540">Nuclease</keyword>